<dbReference type="Proteomes" id="UP000184192">
    <property type="component" value="Unassembled WGS sequence"/>
</dbReference>
<dbReference type="Pfam" id="PF03772">
    <property type="entry name" value="Competence"/>
    <property type="match status" value="1"/>
</dbReference>
<keyword evidence="3 6" id="KW-0812">Transmembrane</keyword>
<evidence type="ECO:0000259" key="8">
    <source>
        <dbReference type="Pfam" id="PF13567"/>
    </source>
</evidence>
<evidence type="ECO:0000313" key="10">
    <source>
        <dbReference type="Proteomes" id="UP000184192"/>
    </source>
</evidence>
<feature type="transmembrane region" description="Helical" evidence="6">
    <location>
        <begin position="408"/>
        <end position="431"/>
    </location>
</feature>
<dbReference type="AlphaFoldDB" id="A0A1M6E4W6"/>
<feature type="transmembrane region" description="Helical" evidence="6">
    <location>
        <begin position="51"/>
        <end position="71"/>
    </location>
</feature>
<feature type="transmembrane region" description="Helical" evidence="6">
    <location>
        <begin position="451"/>
        <end position="480"/>
    </location>
</feature>
<dbReference type="GO" id="GO:0005886">
    <property type="term" value="C:plasma membrane"/>
    <property type="evidence" value="ECO:0007669"/>
    <property type="project" value="UniProtKB-SubCell"/>
</dbReference>
<comment type="subcellular location">
    <subcellularLocation>
        <location evidence="1">Cell membrane</location>
        <topology evidence="1">Multi-pass membrane protein</topology>
    </subcellularLocation>
</comment>
<accession>A0A1M6E4W6</accession>
<evidence type="ECO:0000259" key="7">
    <source>
        <dbReference type="Pfam" id="PF03772"/>
    </source>
</evidence>
<gene>
    <name evidence="9" type="ORF">SAMN05444350_108107</name>
</gene>
<dbReference type="InterPro" id="IPR025405">
    <property type="entry name" value="DUF4131"/>
</dbReference>
<name>A0A1M6E4W6_9BACE</name>
<evidence type="ECO:0000256" key="4">
    <source>
        <dbReference type="ARBA" id="ARBA00022989"/>
    </source>
</evidence>
<evidence type="ECO:0000256" key="5">
    <source>
        <dbReference type="ARBA" id="ARBA00023136"/>
    </source>
</evidence>
<feature type="transmembrane region" description="Helical" evidence="6">
    <location>
        <begin position="529"/>
        <end position="546"/>
    </location>
</feature>
<keyword evidence="5 6" id="KW-0472">Membrane</keyword>
<organism evidence="9 10">
    <name type="scientific">Bacteroides stercorirosoris</name>
    <dbReference type="NCBI Taxonomy" id="871324"/>
    <lineage>
        <taxon>Bacteria</taxon>
        <taxon>Pseudomonadati</taxon>
        <taxon>Bacteroidota</taxon>
        <taxon>Bacteroidia</taxon>
        <taxon>Bacteroidales</taxon>
        <taxon>Bacteroidaceae</taxon>
        <taxon>Bacteroides</taxon>
    </lineage>
</organism>
<keyword evidence="10" id="KW-1185">Reference proteome</keyword>
<evidence type="ECO:0000256" key="6">
    <source>
        <dbReference type="SAM" id="Phobius"/>
    </source>
</evidence>
<evidence type="ECO:0000256" key="2">
    <source>
        <dbReference type="ARBA" id="ARBA00022475"/>
    </source>
</evidence>
<feature type="transmembrane region" description="Helical" evidence="6">
    <location>
        <begin position="278"/>
        <end position="300"/>
    </location>
</feature>
<evidence type="ECO:0000256" key="3">
    <source>
        <dbReference type="ARBA" id="ARBA00022692"/>
    </source>
</evidence>
<feature type="transmembrane region" description="Helical" evidence="6">
    <location>
        <begin position="378"/>
        <end position="396"/>
    </location>
</feature>
<dbReference type="InterPro" id="IPR004477">
    <property type="entry name" value="ComEC_N"/>
</dbReference>
<dbReference type="EMBL" id="FQZN01000008">
    <property type="protein sequence ID" value="SHI80537.1"/>
    <property type="molecule type" value="Genomic_DNA"/>
</dbReference>
<dbReference type="InterPro" id="IPR052159">
    <property type="entry name" value="Competence_DNA_uptake"/>
</dbReference>
<dbReference type="PANTHER" id="PTHR30619:SF1">
    <property type="entry name" value="RECOMBINATION PROTEIN 2"/>
    <property type="match status" value="1"/>
</dbReference>
<evidence type="ECO:0000313" key="9">
    <source>
        <dbReference type="EMBL" id="SHI80537.1"/>
    </source>
</evidence>
<dbReference type="Pfam" id="PF13567">
    <property type="entry name" value="DUF4131"/>
    <property type="match status" value="1"/>
</dbReference>
<reference evidence="10" key="1">
    <citation type="submission" date="2016-11" db="EMBL/GenBank/DDBJ databases">
        <authorList>
            <person name="Varghese N."/>
            <person name="Submissions S."/>
        </authorList>
    </citation>
    <scope>NUCLEOTIDE SEQUENCE [LARGE SCALE GENOMIC DNA]</scope>
    <source>
        <strain evidence="10">DSM 26884</strain>
    </source>
</reference>
<keyword evidence="4 6" id="KW-1133">Transmembrane helix</keyword>
<feature type="transmembrane region" description="Helical" evidence="6">
    <location>
        <begin position="12"/>
        <end position="30"/>
    </location>
</feature>
<sequence>MIINSLQRHPFLRLLMPFAGGIICGDAYFFHHRTECLLHASSEQLDLPFTLFPVWTCLAGFLLLFITYFFSNKYRLHWLYGISVFLCCLGLGAGMAEERLHRTDFLFSDKAEVYQAVIREKPEMKERSVLCRVHLEGKVGDNATRTKEYAHTALLYFPKDSASVLLNRGDKLWVHARLMPPANNGNPDEFDYVRYFIRKGGSATAYVPGGHWRVVEHETSRTLRQMALDYREEVVGLYRRLGFRGDNLAVLSALTVGDKENLSEDILETYSVTGASHVLALSGLHIGFLYALLFIFLSFIWKRWAFFKPFGLLLIILFLWAFAFLTGLSASVVRSVIMCSLLAISCLQPEKPLTLNTLAATAFLMLLYNPLWLFDVGFQLSFAAVAAILLIQPKLYNLLSVRHRILRYIWGLLTVSVAAQMGTAPLVIFYFSRFSTHFLLTNLWVIPMVSLILYSAVFMLILTPFPFLQLCLTSVVNTLLKTQNTVLRWIEQLPASSVDGLWIDVWEIFLSYLFLLLLFRYFAVRTVRSIYLALCSLLLLVTYHTVSASLSIPQRSIVFYNVRNCPAVHCLTDEGHSWLACSDSLPDIARLHRALAPHWNHKHLPVPQTLIADYFTSGFTFCNHIIFYAGKRICLLHDTRWRNKVSNHPLPIDYLYISKGYNGRIMDLIPLFNICTVILDTSLSDYRSNILKEDCSRLTIPCISLKERGALCIHL</sequence>
<feature type="domain" description="ComEC/Rec2-related protein" evidence="7">
    <location>
        <begin position="254"/>
        <end position="522"/>
    </location>
</feature>
<keyword evidence="2" id="KW-1003">Cell membrane</keyword>
<dbReference type="PANTHER" id="PTHR30619">
    <property type="entry name" value="DNA INTERNALIZATION/COMPETENCE PROTEIN COMEC/REC2"/>
    <property type="match status" value="1"/>
</dbReference>
<dbReference type="eggNOG" id="COG0658">
    <property type="taxonomic scope" value="Bacteria"/>
</dbReference>
<dbReference type="NCBIfam" id="TIGR00360">
    <property type="entry name" value="ComEC_N-term"/>
    <property type="match status" value="1"/>
</dbReference>
<evidence type="ECO:0000256" key="1">
    <source>
        <dbReference type="ARBA" id="ARBA00004651"/>
    </source>
</evidence>
<protein>
    <submittedName>
        <fullName evidence="9">Competence protein ComEC</fullName>
    </submittedName>
</protein>
<feature type="transmembrane region" description="Helical" evidence="6">
    <location>
        <begin position="501"/>
        <end position="523"/>
    </location>
</feature>
<feature type="domain" description="DUF4131" evidence="8">
    <location>
        <begin position="52"/>
        <end position="210"/>
    </location>
</feature>
<feature type="transmembrane region" description="Helical" evidence="6">
    <location>
        <begin position="312"/>
        <end position="333"/>
    </location>
</feature>
<proteinExistence type="predicted"/>